<name>T1B0R1_9ZZZZ</name>
<feature type="non-terminal residue" evidence="8">
    <location>
        <position position="1"/>
    </location>
</feature>
<dbReference type="AlphaFoldDB" id="T1B0R1"/>
<feature type="transmembrane region" description="Helical" evidence="7">
    <location>
        <begin position="97"/>
        <end position="117"/>
    </location>
</feature>
<evidence type="ECO:0000256" key="4">
    <source>
        <dbReference type="ARBA" id="ARBA00022692"/>
    </source>
</evidence>
<keyword evidence="4 7" id="KW-0812">Transmembrane</keyword>
<evidence type="ECO:0000256" key="6">
    <source>
        <dbReference type="ARBA" id="ARBA00023136"/>
    </source>
</evidence>
<dbReference type="GO" id="GO:1904680">
    <property type="term" value="F:peptide transmembrane transporter activity"/>
    <property type="evidence" value="ECO:0007669"/>
    <property type="project" value="InterPro"/>
</dbReference>
<dbReference type="InterPro" id="IPR005279">
    <property type="entry name" value="Dipep/tripep_permease"/>
</dbReference>
<gene>
    <name evidence="8" type="ORF">B2A_08879</name>
</gene>
<dbReference type="EMBL" id="AUZZ01006402">
    <property type="protein sequence ID" value="EQD46484.1"/>
    <property type="molecule type" value="Genomic_DNA"/>
</dbReference>
<feature type="transmembrane region" description="Helical" evidence="7">
    <location>
        <begin position="240"/>
        <end position="257"/>
    </location>
</feature>
<keyword evidence="3" id="KW-1003">Cell membrane</keyword>
<evidence type="ECO:0000256" key="1">
    <source>
        <dbReference type="ARBA" id="ARBA00004651"/>
    </source>
</evidence>
<dbReference type="GO" id="GO:0015833">
    <property type="term" value="P:peptide transport"/>
    <property type="evidence" value="ECO:0007669"/>
    <property type="project" value="InterPro"/>
</dbReference>
<feature type="transmembrane region" description="Helical" evidence="7">
    <location>
        <begin position="269"/>
        <end position="291"/>
    </location>
</feature>
<feature type="transmembrane region" description="Helical" evidence="7">
    <location>
        <begin position="137"/>
        <end position="155"/>
    </location>
</feature>
<keyword evidence="6 7" id="KW-0472">Membrane</keyword>
<feature type="non-terminal residue" evidence="8">
    <location>
        <position position="319"/>
    </location>
</feature>
<keyword evidence="5 7" id="KW-1133">Transmembrane helix</keyword>
<dbReference type="PANTHER" id="PTHR23517">
    <property type="entry name" value="RESISTANCE PROTEIN MDTM, PUTATIVE-RELATED-RELATED"/>
    <property type="match status" value="1"/>
</dbReference>
<dbReference type="InterPro" id="IPR050171">
    <property type="entry name" value="MFS_Transporters"/>
</dbReference>
<protein>
    <submittedName>
        <fullName evidence="8">Amino acid/peptide transporter</fullName>
    </submittedName>
</protein>
<dbReference type="InterPro" id="IPR000109">
    <property type="entry name" value="POT_fam"/>
</dbReference>
<sequence>ADKILGEARAVRLSLWLNLIALLLMAQSTLFGFEIGMALCALTVGLNIPLTVLIGRNYADDDPRREGGYTLFYLAVNFGSFIAPFICADLVGHRYGYRWGFIAAAVGEALAAIIFQLREHKLAPLLPRTRTVAGMRATLGVIAGMAVLVVPTALLLSRPRILGWAMYAFMAALVVYFVVSCVRRRDRVQTRRYLALLLLFGALVMFWTFSFQGVTSLNFFARDHVNAPFNYTLFQSANPLYILLFAPLMALLWPWLSRRGQDPSTPRKFGIGILLVALSYGLVAAGIHFATGADGKVGWWVLAGCYLLQTIGELALSPI</sequence>
<keyword evidence="2" id="KW-0813">Transport</keyword>
<dbReference type="Pfam" id="PF00854">
    <property type="entry name" value="PTR2"/>
    <property type="match status" value="1"/>
</dbReference>
<evidence type="ECO:0000256" key="2">
    <source>
        <dbReference type="ARBA" id="ARBA00022448"/>
    </source>
</evidence>
<proteinExistence type="predicted"/>
<dbReference type="GO" id="GO:0005886">
    <property type="term" value="C:plasma membrane"/>
    <property type="evidence" value="ECO:0007669"/>
    <property type="project" value="UniProtKB-SubCell"/>
</dbReference>
<evidence type="ECO:0000256" key="7">
    <source>
        <dbReference type="SAM" id="Phobius"/>
    </source>
</evidence>
<feature type="transmembrane region" description="Helical" evidence="7">
    <location>
        <begin position="36"/>
        <end position="59"/>
    </location>
</feature>
<evidence type="ECO:0000256" key="3">
    <source>
        <dbReference type="ARBA" id="ARBA00022475"/>
    </source>
</evidence>
<dbReference type="SUPFAM" id="SSF103473">
    <property type="entry name" value="MFS general substrate transporter"/>
    <property type="match status" value="1"/>
</dbReference>
<evidence type="ECO:0000313" key="8">
    <source>
        <dbReference type="EMBL" id="EQD46484.1"/>
    </source>
</evidence>
<evidence type="ECO:0000256" key="5">
    <source>
        <dbReference type="ARBA" id="ARBA00022989"/>
    </source>
</evidence>
<dbReference type="NCBIfam" id="TIGR00924">
    <property type="entry name" value="yjdL_sub1_fam"/>
    <property type="match status" value="1"/>
</dbReference>
<dbReference type="InterPro" id="IPR036259">
    <property type="entry name" value="MFS_trans_sf"/>
</dbReference>
<accession>T1B0R1</accession>
<comment type="caution">
    <text evidence="8">The sequence shown here is derived from an EMBL/GenBank/DDBJ whole genome shotgun (WGS) entry which is preliminary data.</text>
</comment>
<feature type="transmembrane region" description="Helical" evidence="7">
    <location>
        <begin position="161"/>
        <end position="182"/>
    </location>
</feature>
<dbReference type="PANTHER" id="PTHR23517:SF15">
    <property type="entry name" value="PROTON-DEPENDENT OLIGOPEPTIDE FAMILY TRANSPORT PROTEIN"/>
    <property type="match status" value="1"/>
</dbReference>
<organism evidence="8">
    <name type="scientific">mine drainage metagenome</name>
    <dbReference type="NCBI Taxonomy" id="410659"/>
    <lineage>
        <taxon>unclassified sequences</taxon>
        <taxon>metagenomes</taxon>
        <taxon>ecological metagenomes</taxon>
    </lineage>
</organism>
<feature type="transmembrane region" description="Helical" evidence="7">
    <location>
        <begin position="194"/>
        <end position="220"/>
    </location>
</feature>
<dbReference type="Gene3D" id="1.20.1250.20">
    <property type="entry name" value="MFS general substrate transporter like domains"/>
    <property type="match status" value="1"/>
</dbReference>
<reference evidence="8" key="1">
    <citation type="submission" date="2013-08" db="EMBL/GenBank/DDBJ databases">
        <authorList>
            <person name="Mendez C."/>
            <person name="Richter M."/>
            <person name="Ferrer M."/>
            <person name="Sanchez J."/>
        </authorList>
    </citation>
    <scope>NUCLEOTIDE SEQUENCE</scope>
</reference>
<feature type="transmembrane region" description="Helical" evidence="7">
    <location>
        <begin position="71"/>
        <end position="91"/>
    </location>
</feature>
<reference evidence="8" key="2">
    <citation type="journal article" date="2014" name="ISME J.">
        <title>Microbial stratification in low pH oxic and suboxic macroscopic growths along an acid mine drainage.</title>
        <authorList>
            <person name="Mendez-Garcia C."/>
            <person name="Mesa V."/>
            <person name="Sprenger R.R."/>
            <person name="Richter M."/>
            <person name="Diez M.S."/>
            <person name="Solano J."/>
            <person name="Bargiela R."/>
            <person name="Golyshina O.V."/>
            <person name="Manteca A."/>
            <person name="Ramos J.L."/>
            <person name="Gallego J.R."/>
            <person name="Llorente I."/>
            <person name="Martins Dos Santos V.A."/>
            <person name="Jensen O.N."/>
            <person name="Pelaez A.I."/>
            <person name="Sanchez J."/>
            <person name="Ferrer M."/>
        </authorList>
    </citation>
    <scope>NUCLEOTIDE SEQUENCE</scope>
</reference>
<feature type="transmembrane region" description="Helical" evidence="7">
    <location>
        <begin position="13"/>
        <end position="30"/>
    </location>
</feature>
<comment type="subcellular location">
    <subcellularLocation>
        <location evidence="1">Cell membrane</location>
        <topology evidence="1">Multi-pass membrane protein</topology>
    </subcellularLocation>
</comment>